<gene>
    <name evidence="1" type="ORF">S01H1_59292</name>
</gene>
<dbReference type="EMBL" id="BARS01038781">
    <property type="protein sequence ID" value="GAG14060.1"/>
    <property type="molecule type" value="Genomic_DNA"/>
</dbReference>
<sequence>DLIHSGSLDKVIVEYETYYRNLFPIQKEWLPEAWKARDCNACNAYLKLFPSRYDEGGKIIPKEEYSKDEYVRQVLNNPPSEELNKVFNNFEYNSIQELKDFVNKYEKFYKFDELFDAVRCSRLNPYQIMIKNDRLLSVPLIMRYIKMITLKARLDFLEGYYEEGLIKICSAIVLTTDVILSSHTLLADYLAVISIKLLYRELMPLFISGEVDYEQDIVGQLTKLTSISIETLKPESSYYKEYLYSRNMVLKLKKY</sequence>
<protein>
    <submittedName>
        <fullName evidence="1">Uncharacterized protein</fullName>
    </submittedName>
</protein>
<name>X0V7G5_9ZZZZ</name>
<comment type="caution">
    <text evidence="1">The sequence shown here is derived from an EMBL/GenBank/DDBJ whole genome shotgun (WGS) entry which is preliminary data.</text>
</comment>
<organism evidence="1">
    <name type="scientific">marine sediment metagenome</name>
    <dbReference type="NCBI Taxonomy" id="412755"/>
    <lineage>
        <taxon>unclassified sequences</taxon>
        <taxon>metagenomes</taxon>
        <taxon>ecological metagenomes</taxon>
    </lineage>
</organism>
<proteinExistence type="predicted"/>
<evidence type="ECO:0000313" key="1">
    <source>
        <dbReference type="EMBL" id="GAG14060.1"/>
    </source>
</evidence>
<feature type="non-terminal residue" evidence="1">
    <location>
        <position position="1"/>
    </location>
</feature>
<feature type="non-terminal residue" evidence="1">
    <location>
        <position position="255"/>
    </location>
</feature>
<reference evidence="1" key="1">
    <citation type="journal article" date="2014" name="Front. Microbiol.">
        <title>High frequency of phylogenetically diverse reductive dehalogenase-homologous genes in deep subseafloor sedimentary metagenomes.</title>
        <authorList>
            <person name="Kawai M."/>
            <person name="Futagami T."/>
            <person name="Toyoda A."/>
            <person name="Takaki Y."/>
            <person name="Nishi S."/>
            <person name="Hori S."/>
            <person name="Arai W."/>
            <person name="Tsubouchi T."/>
            <person name="Morono Y."/>
            <person name="Uchiyama I."/>
            <person name="Ito T."/>
            <person name="Fujiyama A."/>
            <person name="Inagaki F."/>
            <person name="Takami H."/>
        </authorList>
    </citation>
    <scope>NUCLEOTIDE SEQUENCE</scope>
    <source>
        <strain evidence="1">Expedition CK06-06</strain>
    </source>
</reference>
<dbReference type="AlphaFoldDB" id="X0V7G5"/>
<accession>X0V7G5</accession>